<dbReference type="AlphaFoldDB" id="A0AAU8FQY7"/>
<evidence type="ECO:0000259" key="1">
    <source>
        <dbReference type="SMART" id="SM01321"/>
    </source>
</evidence>
<dbReference type="GO" id="GO:0006313">
    <property type="term" value="P:DNA transposition"/>
    <property type="evidence" value="ECO:0007669"/>
    <property type="project" value="InterPro"/>
</dbReference>
<evidence type="ECO:0000313" key="2">
    <source>
        <dbReference type="EMBL" id="XCH26396.1"/>
    </source>
</evidence>
<dbReference type="InterPro" id="IPR036515">
    <property type="entry name" value="Transposase_17_sf"/>
</dbReference>
<accession>A0AAU8FQY7</accession>
<sequence>MANTYSQVHLHSIFAPKHRQALIGGDWKASLYKYMTGIVEARQHKMIAINGMSDHVHMLVGFRTTQSIADLMRDVKADIAMDQC</sequence>
<dbReference type="GO" id="GO:0004803">
    <property type="term" value="F:transposase activity"/>
    <property type="evidence" value="ECO:0007669"/>
    <property type="project" value="InterPro"/>
</dbReference>
<proteinExistence type="predicted"/>
<reference evidence="2" key="1">
    <citation type="submission" date="2024-06" db="EMBL/GenBank/DDBJ databases">
        <title>Sequencing and assembly of the genome of Dyadobacter sp. strain 676, a symbiont of Cyamopsis tetragonoloba.</title>
        <authorList>
            <person name="Guro P."/>
            <person name="Sazanova A."/>
            <person name="Kuznetsova I."/>
            <person name="Belimov A."/>
            <person name="Safronova V."/>
        </authorList>
    </citation>
    <scope>NUCLEOTIDE SEQUENCE</scope>
    <source>
        <strain evidence="2">676</strain>
    </source>
</reference>
<dbReference type="PANTHER" id="PTHR33360">
    <property type="entry name" value="TRANSPOSASE FOR INSERTION SEQUENCE ELEMENT IS200"/>
    <property type="match status" value="1"/>
</dbReference>
<dbReference type="RefSeq" id="WP_353721689.1">
    <property type="nucleotide sequence ID" value="NZ_CP159289.1"/>
</dbReference>
<dbReference type="GO" id="GO:0003677">
    <property type="term" value="F:DNA binding"/>
    <property type="evidence" value="ECO:0007669"/>
    <property type="project" value="InterPro"/>
</dbReference>
<feature type="domain" description="Transposase IS200-like" evidence="1">
    <location>
        <begin position="5"/>
        <end position="84"/>
    </location>
</feature>
<dbReference type="SMART" id="SM01321">
    <property type="entry name" value="Y1_Tnp"/>
    <property type="match status" value="1"/>
</dbReference>
<dbReference type="EMBL" id="CP159289">
    <property type="protein sequence ID" value="XCH26396.1"/>
    <property type="molecule type" value="Genomic_DNA"/>
</dbReference>
<dbReference type="InterPro" id="IPR002686">
    <property type="entry name" value="Transposase_17"/>
</dbReference>
<organism evidence="2">
    <name type="scientific">Dyadobacter sp. 676</name>
    <dbReference type="NCBI Taxonomy" id="3088362"/>
    <lineage>
        <taxon>Bacteria</taxon>
        <taxon>Pseudomonadati</taxon>
        <taxon>Bacteroidota</taxon>
        <taxon>Cytophagia</taxon>
        <taxon>Cytophagales</taxon>
        <taxon>Spirosomataceae</taxon>
        <taxon>Dyadobacter</taxon>
    </lineage>
</organism>
<dbReference type="Pfam" id="PF01797">
    <property type="entry name" value="Y1_Tnp"/>
    <property type="match status" value="1"/>
</dbReference>
<name>A0AAU8FQY7_9BACT</name>
<dbReference type="PANTHER" id="PTHR33360:SF2">
    <property type="entry name" value="TRANSPOSASE FOR INSERTION SEQUENCE ELEMENT IS200"/>
    <property type="match status" value="1"/>
</dbReference>
<gene>
    <name evidence="2" type="ORF">ABV298_08340</name>
</gene>
<dbReference type="SUPFAM" id="SSF143422">
    <property type="entry name" value="Transposase IS200-like"/>
    <property type="match status" value="1"/>
</dbReference>
<protein>
    <submittedName>
        <fullName evidence="2">Transposase</fullName>
    </submittedName>
</protein>
<dbReference type="Gene3D" id="3.30.70.1290">
    <property type="entry name" value="Transposase IS200-like"/>
    <property type="match status" value="1"/>
</dbReference>